<evidence type="ECO:0000256" key="1">
    <source>
        <dbReference type="SAM" id="MobiDB-lite"/>
    </source>
</evidence>
<accession>A0A7S2H628</accession>
<reference evidence="2" key="1">
    <citation type="submission" date="2021-01" db="EMBL/GenBank/DDBJ databases">
        <authorList>
            <person name="Corre E."/>
            <person name="Pelletier E."/>
            <person name="Niang G."/>
            <person name="Scheremetjew M."/>
            <person name="Finn R."/>
            <person name="Kale V."/>
            <person name="Holt S."/>
            <person name="Cochrane G."/>
            <person name="Meng A."/>
            <person name="Brown T."/>
            <person name="Cohen L."/>
        </authorList>
    </citation>
    <scope>NUCLEOTIDE SEQUENCE</scope>
    <source>
        <strain evidence="2">CCMP826</strain>
    </source>
</reference>
<evidence type="ECO:0000313" key="2">
    <source>
        <dbReference type="EMBL" id="CAD9481495.1"/>
    </source>
</evidence>
<sequence>MPWQSHRRSSTRAEAGHVETTRSTMVLRQIVSRSILPSLGKDLNHSIGQELSSMENIMGPMIAPRVFSYQQELGPRSGAFTTSTHREAPAAMETKLVLVEQPVKTVGLFCE</sequence>
<dbReference type="AlphaFoldDB" id="A0A7S2H628"/>
<gene>
    <name evidence="2" type="ORF">HTAM1171_LOCUS3738</name>
</gene>
<organism evidence="2">
    <name type="scientific">Helicotheca tamesis</name>
    <dbReference type="NCBI Taxonomy" id="374047"/>
    <lineage>
        <taxon>Eukaryota</taxon>
        <taxon>Sar</taxon>
        <taxon>Stramenopiles</taxon>
        <taxon>Ochrophyta</taxon>
        <taxon>Bacillariophyta</taxon>
        <taxon>Mediophyceae</taxon>
        <taxon>Lithodesmiophycidae</taxon>
        <taxon>Lithodesmiales</taxon>
        <taxon>Lithodesmiaceae</taxon>
        <taxon>Helicotheca</taxon>
    </lineage>
</organism>
<feature type="compositionally biased region" description="Basic residues" evidence="1">
    <location>
        <begin position="1"/>
        <end position="10"/>
    </location>
</feature>
<feature type="region of interest" description="Disordered" evidence="1">
    <location>
        <begin position="1"/>
        <end position="20"/>
    </location>
</feature>
<proteinExistence type="predicted"/>
<name>A0A7S2H628_9STRA</name>
<dbReference type="EMBL" id="HBGV01006186">
    <property type="protein sequence ID" value="CAD9481495.1"/>
    <property type="molecule type" value="Transcribed_RNA"/>
</dbReference>
<protein>
    <submittedName>
        <fullName evidence="2">Uncharacterized protein</fullName>
    </submittedName>
</protein>